<comment type="caution">
    <text evidence="1">The sequence shown here is derived from an EMBL/GenBank/DDBJ whole genome shotgun (WGS) entry which is preliminary data.</text>
</comment>
<evidence type="ECO:0000313" key="1">
    <source>
        <dbReference type="EMBL" id="OIR18990.1"/>
    </source>
</evidence>
<accession>A0A1J5U3W4</accession>
<dbReference type="AlphaFoldDB" id="A0A1J5U3W4"/>
<reference evidence="1" key="1">
    <citation type="submission" date="2016-10" db="EMBL/GenBank/DDBJ databases">
        <title>Sequence of Gallionella enrichment culture.</title>
        <authorList>
            <person name="Poehlein A."/>
            <person name="Muehling M."/>
            <person name="Daniel R."/>
        </authorList>
    </citation>
    <scope>NUCLEOTIDE SEQUENCE</scope>
</reference>
<protein>
    <submittedName>
        <fullName evidence="1">Uncharacterized protein</fullName>
    </submittedName>
</protein>
<proteinExistence type="predicted"/>
<name>A0A1J5U3W4_9ZZZZ</name>
<sequence length="243" mass="27784">MRVVFLYSGQTRSFGKCFTDPKGGHLVVWRSQLWQVVRHYPGALCYASVADDENAADIEHLRLMFRDPVIEVIRQPDLPEPAGGATELQAATPYRISTSVQAILRQLWHLRKVYALYEPHAREDDVVIRIRPDLFFTRFVPPSELPSPDRAMAPYWGSFGGMNDRFALLGSRAARCYFTSHDVLADMLREGAPLHPETLQHYVLERRGMHVRHRLIADFVTIRTDGTFANQVHLPSDPLLYSL</sequence>
<organism evidence="1">
    <name type="scientific">mine drainage metagenome</name>
    <dbReference type="NCBI Taxonomy" id="410659"/>
    <lineage>
        <taxon>unclassified sequences</taxon>
        <taxon>metagenomes</taxon>
        <taxon>ecological metagenomes</taxon>
    </lineage>
</organism>
<dbReference type="EMBL" id="MLJW01000002">
    <property type="protein sequence ID" value="OIR18990.1"/>
    <property type="molecule type" value="Genomic_DNA"/>
</dbReference>
<gene>
    <name evidence="1" type="ORF">GALL_13350</name>
</gene>